<feature type="chain" id="PRO_5016151658" description="Lipoprotein" evidence="1">
    <location>
        <begin position="22"/>
        <end position="164"/>
    </location>
</feature>
<organism evidence="2 3">
    <name type="scientific">Alteribacter lacisalsi</name>
    <dbReference type="NCBI Taxonomy" id="2045244"/>
    <lineage>
        <taxon>Bacteria</taxon>
        <taxon>Bacillati</taxon>
        <taxon>Bacillota</taxon>
        <taxon>Bacilli</taxon>
        <taxon>Bacillales</taxon>
        <taxon>Bacillaceae</taxon>
        <taxon>Alteribacter</taxon>
    </lineage>
</organism>
<dbReference type="AlphaFoldDB" id="A0A2W0HFN9"/>
<evidence type="ECO:0000313" key="3">
    <source>
        <dbReference type="Proteomes" id="UP000248066"/>
    </source>
</evidence>
<dbReference type="OrthoDB" id="1797983at2"/>
<comment type="caution">
    <text evidence="2">The sequence shown here is derived from an EMBL/GenBank/DDBJ whole genome shotgun (WGS) entry which is preliminary data.</text>
</comment>
<evidence type="ECO:0000313" key="2">
    <source>
        <dbReference type="EMBL" id="PYZ96175.1"/>
    </source>
</evidence>
<reference evidence="2 3" key="1">
    <citation type="submission" date="2017-10" db="EMBL/GenBank/DDBJ databases">
        <title>Bacillus sp. nov., a halophilic bacterium isolated from a Yangshapao Lake.</title>
        <authorList>
            <person name="Wang H."/>
        </authorList>
    </citation>
    <scope>NUCLEOTIDE SEQUENCE [LARGE SCALE GENOMIC DNA]</scope>
    <source>
        <strain evidence="2 3">YSP-3</strain>
    </source>
</reference>
<dbReference type="EMBL" id="PDOF01000003">
    <property type="protein sequence ID" value="PYZ96175.1"/>
    <property type="molecule type" value="Genomic_DNA"/>
</dbReference>
<gene>
    <name evidence="2" type="ORF">CR205_17580</name>
</gene>
<dbReference type="Proteomes" id="UP000248066">
    <property type="component" value="Unassembled WGS sequence"/>
</dbReference>
<evidence type="ECO:0008006" key="4">
    <source>
        <dbReference type="Google" id="ProtNLM"/>
    </source>
</evidence>
<evidence type="ECO:0000256" key="1">
    <source>
        <dbReference type="SAM" id="SignalP"/>
    </source>
</evidence>
<protein>
    <recommendedName>
        <fullName evidence="4">Lipoprotein</fullName>
    </recommendedName>
</protein>
<sequence length="164" mass="18350">MKLTLIILTLIILVTAAGCSADIQHSEGAAQDSGETGEEEIQWCNPPPIQVTAGEERIETLKGSQKWKVEHDNGEISYSEADTAPPSTVPEFKYPQNVSSDAEVTVEFPAPPISYQIFEWDEEDNVIDRFDDLSLAGQEGLKIYEIRARWEQGIVSYVMYLDVR</sequence>
<proteinExistence type="predicted"/>
<keyword evidence="1" id="KW-0732">Signal</keyword>
<name>A0A2W0HFN9_9BACI</name>
<keyword evidence="3" id="KW-1185">Reference proteome</keyword>
<dbReference type="PROSITE" id="PS51257">
    <property type="entry name" value="PROKAR_LIPOPROTEIN"/>
    <property type="match status" value="1"/>
</dbReference>
<feature type="signal peptide" evidence="1">
    <location>
        <begin position="1"/>
        <end position="21"/>
    </location>
</feature>
<dbReference type="RefSeq" id="WP_110521451.1">
    <property type="nucleotide sequence ID" value="NZ_PDOF01000003.1"/>
</dbReference>
<accession>A0A2W0HFN9</accession>